<dbReference type="PROSITE" id="PS50234">
    <property type="entry name" value="VWFA"/>
    <property type="match status" value="1"/>
</dbReference>
<organism evidence="2 3">
    <name type="scientific">Oopsacas minuta</name>
    <dbReference type="NCBI Taxonomy" id="111878"/>
    <lineage>
        <taxon>Eukaryota</taxon>
        <taxon>Metazoa</taxon>
        <taxon>Porifera</taxon>
        <taxon>Hexactinellida</taxon>
        <taxon>Hexasterophora</taxon>
        <taxon>Lyssacinosida</taxon>
        <taxon>Leucopsacidae</taxon>
        <taxon>Oopsacas</taxon>
    </lineage>
</organism>
<accession>A0AAV7JBJ2</accession>
<dbReference type="Gene3D" id="3.40.50.410">
    <property type="entry name" value="von Willebrand factor, type A domain"/>
    <property type="match status" value="1"/>
</dbReference>
<dbReference type="PANTHER" id="PTHR10579:SF43">
    <property type="entry name" value="ZINC FINGER (C3HC4-TYPE RING FINGER) FAMILY PROTEIN"/>
    <property type="match status" value="1"/>
</dbReference>
<dbReference type="InterPro" id="IPR036465">
    <property type="entry name" value="vWFA_dom_sf"/>
</dbReference>
<evidence type="ECO:0000259" key="1">
    <source>
        <dbReference type="PROSITE" id="PS50234"/>
    </source>
</evidence>
<comment type="caution">
    <text evidence="2">The sequence shown here is derived from an EMBL/GenBank/DDBJ whole genome shotgun (WGS) entry which is preliminary data.</text>
</comment>
<dbReference type="InterPro" id="IPR057951">
    <property type="entry name" value="CPSF6/7_RSLD_N"/>
</dbReference>
<dbReference type="SMART" id="SM00327">
    <property type="entry name" value="VWA"/>
    <property type="match status" value="1"/>
</dbReference>
<dbReference type="Pfam" id="PF25524">
    <property type="entry name" value="RSLD_CPSF6"/>
    <property type="match status" value="1"/>
</dbReference>
<feature type="domain" description="VWFA" evidence="1">
    <location>
        <begin position="53"/>
        <end position="282"/>
    </location>
</feature>
<dbReference type="InterPro" id="IPR051266">
    <property type="entry name" value="CLCR"/>
</dbReference>
<proteinExistence type="predicted"/>
<gene>
    <name evidence="2" type="ORF">LOD99_9463</name>
</gene>
<evidence type="ECO:0000313" key="2">
    <source>
        <dbReference type="EMBL" id="KAI6646112.1"/>
    </source>
</evidence>
<dbReference type="Pfam" id="PF00092">
    <property type="entry name" value="VWA"/>
    <property type="match status" value="1"/>
</dbReference>
<dbReference type="EMBL" id="JAKMXF010000362">
    <property type="protein sequence ID" value="KAI6646112.1"/>
    <property type="molecule type" value="Genomic_DNA"/>
</dbReference>
<name>A0AAV7JBJ2_9METZ</name>
<sequence length="504" mass="55369">MAVVEKPTENKIKLIATNEYQEYDPSKEVSCWVDIKLEAPIFEEEDNKRAAVDLVAVIDRSGSMDGGKLDLVKKTLHFVVSQLAACDRLALIVFDDNICEIFPLTKITSINKLQIENKINSVETCGSTNLCGGLLKGIQMVIERAGDKADVASVLLLTDGHANVGISSQDGILRAMRTPYTAHALESEGMDMMMPQQMSTDFLPNTNCSNIGGASPLEPADKKHPDGDFEGTVYTFGFGNDHNASLLEEISNQGNGAYYYIDSLEKVPESFASCLGGLLSTVGQNITMTVEITNGCVVKEFTAKNKPKYNEGRTRVEVTLGDLQSEETRDVLMELKLPVSPAAAGDVKYCSVALAYFNVINAVIETIKLDLTVARTNTGKPRVSNPTIDKERNRINITNAIKEAREKARAGEFEKGRDILSACEKQVKSSVTAEDPLCKAMLIDLADCLRGMEDEQSYSSYGSNRMANMAQNYYNQRANFVPDANLSQNVMYQTKAKSDMMKKF</sequence>
<evidence type="ECO:0000313" key="3">
    <source>
        <dbReference type="Proteomes" id="UP001165289"/>
    </source>
</evidence>
<dbReference type="SUPFAM" id="SSF53300">
    <property type="entry name" value="vWA-like"/>
    <property type="match status" value="1"/>
</dbReference>
<dbReference type="AlphaFoldDB" id="A0AAV7JBJ2"/>
<dbReference type="PANTHER" id="PTHR10579">
    <property type="entry name" value="CALCIUM-ACTIVATED CHLORIDE CHANNEL REGULATOR"/>
    <property type="match status" value="1"/>
</dbReference>
<reference evidence="2 3" key="1">
    <citation type="journal article" date="2023" name="BMC Biol.">
        <title>The compact genome of the sponge Oopsacas minuta (Hexactinellida) is lacking key metazoan core genes.</title>
        <authorList>
            <person name="Santini S."/>
            <person name="Schenkelaars Q."/>
            <person name="Jourda C."/>
            <person name="Duchesne M."/>
            <person name="Belahbib H."/>
            <person name="Rocher C."/>
            <person name="Selva M."/>
            <person name="Riesgo A."/>
            <person name="Vervoort M."/>
            <person name="Leys S.P."/>
            <person name="Kodjabachian L."/>
            <person name="Le Bivic A."/>
            <person name="Borchiellini C."/>
            <person name="Claverie J.M."/>
            <person name="Renard E."/>
        </authorList>
    </citation>
    <scope>NUCLEOTIDE SEQUENCE [LARGE SCALE GENOMIC DNA]</scope>
    <source>
        <strain evidence="2">SPO-2</strain>
    </source>
</reference>
<protein>
    <recommendedName>
        <fullName evidence="1">VWFA domain-containing protein</fullName>
    </recommendedName>
</protein>
<dbReference type="Proteomes" id="UP001165289">
    <property type="component" value="Unassembled WGS sequence"/>
</dbReference>
<dbReference type="InterPro" id="IPR002035">
    <property type="entry name" value="VWF_A"/>
</dbReference>
<keyword evidence="3" id="KW-1185">Reference proteome</keyword>